<dbReference type="GO" id="GO:0005829">
    <property type="term" value="C:cytosol"/>
    <property type="evidence" value="ECO:0007669"/>
    <property type="project" value="TreeGrafter"/>
</dbReference>
<dbReference type="PROSITE" id="PS50005">
    <property type="entry name" value="TPR"/>
    <property type="match status" value="1"/>
</dbReference>
<keyword evidence="2 3" id="KW-0802">TPR repeat</keyword>
<dbReference type="Proteomes" id="UP000310334">
    <property type="component" value="Unassembled WGS sequence"/>
</dbReference>
<dbReference type="InterPro" id="IPR003593">
    <property type="entry name" value="AAA+_ATPase"/>
</dbReference>
<dbReference type="PANTHER" id="PTHR10271:SF0">
    <property type="entry name" value="INTERFERON-INDUCED PROTEIN WITH TETRATRICOPEPTIDE REPEATS 5"/>
    <property type="match status" value="1"/>
</dbReference>
<dbReference type="RefSeq" id="WP_136358368.1">
    <property type="nucleotide sequence ID" value="NZ_CP046266.1"/>
</dbReference>
<dbReference type="Pfam" id="PF00931">
    <property type="entry name" value="NB-ARC"/>
    <property type="match status" value="1"/>
</dbReference>
<evidence type="ECO:0000313" key="6">
    <source>
        <dbReference type="Proteomes" id="UP000310334"/>
    </source>
</evidence>
<dbReference type="InterPro" id="IPR002182">
    <property type="entry name" value="NB-ARC"/>
</dbReference>
<dbReference type="SUPFAM" id="SSF52540">
    <property type="entry name" value="P-loop containing nucleoside triphosphate hydrolases"/>
    <property type="match status" value="1"/>
</dbReference>
<proteinExistence type="predicted"/>
<dbReference type="InterPro" id="IPR011990">
    <property type="entry name" value="TPR-like_helical_dom_sf"/>
</dbReference>
<organism evidence="5 6">
    <name type="scientific">Metabacillus sediminilitoris</name>
    <dbReference type="NCBI Taxonomy" id="2567941"/>
    <lineage>
        <taxon>Bacteria</taxon>
        <taxon>Bacillati</taxon>
        <taxon>Bacillota</taxon>
        <taxon>Bacilli</taxon>
        <taxon>Bacillales</taxon>
        <taxon>Bacillaceae</taxon>
        <taxon>Metabacillus</taxon>
    </lineage>
</organism>
<gene>
    <name evidence="5" type="ORF">E6W99_23330</name>
</gene>
<evidence type="ECO:0000256" key="3">
    <source>
        <dbReference type="PROSITE-ProRule" id="PRU00339"/>
    </source>
</evidence>
<reference evidence="5 6" key="1">
    <citation type="submission" date="2019-04" db="EMBL/GenBank/DDBJ databases">
        <title>Bacillus sediminilitoris sp. nov., isolated from a tidal flat sediment on the East China Sea.</title>
        <authorList>
            <person name="Wei Y."/>
            <person name="Mao H."/>
            <person name="Fang J."/>
        </authorList>
    </citation>
    <scope>NUCLEOTIDE SEQUENCE [LARGE SCALE GENOMIC DNA]</scope>
    <source>
        <strain evidence="5 6">DSL-17</strain>
    </source>
</reference>
<dbReference type="AlphaFoldDB" id="A0A4S4BLA9"/>
<dbReference type="SUPFAM" id="SSF48452">
    <property type="entry name" value="TPR-like"/>
    <property type="match status" value="2"/>
</dbReference>
<name>A0A4S4BLA9_9BACI</name>
<dbReference type="Pfam" id="PF13181">
    <property type="entry name" value="TPR_8"/>
    <property type="match status" value="1"/>
</dbReference>
<evidence type="ECO:0000313" key="5">
    <source>
        <dbReference type="EMBL" id="THF75545.1"/>
    </source>
</evidence>
<evidence type="ECO:0000259" key="4">
    <source>
        <dbReference type="SMART" id="SM00382"/>
    </source>
</evidence>
<keyword evidence="6" id="KW-1185">Reference proteome</keyword>
<dbReference type="GO" id="GO:0043531">
    <property type="term" value="F:ADP binding"/>
    <property type="evidence" value="ECO:0007669"/>
    <property type="project" value="InterPro"/>
</dbReference>
<sequence length="840" mass="96833">MAELEDQKNFAELLSAGVKSLKLHPDYKIRRKKNETNPSGQSYLDKIAYQLGVSSNTIKSWIGQMGAKYIPGRIDDGKLFGILWIILEKTDMNIQWFIKLLETTTIPVIKPALPVWVTSCLKKAKTLRNDESFGAPLDEEIEKVVTRLFHDIQDSDTNTYQEQPLTHNLPTRWTGNFIGRRFDVEAIRQWLLSPSPVCLITGWAGMGKTTIALEVAYACAGDPYGDTVRVGVGWPTFKSIIWVSADWKGLSFSDFLNTIAYQLGRVEQIDKSINEKRFVVRNALAHYSRNEPVLLIVDSIDTAESAIHEFITNLPQGVKVILTSRENLNLRYRDAFREMVTTQLKGLEKEEALDFLSYEIHRYLQTCNSPMKREKIEQLLTISPEIKHQLILATAGNPKAMALSIAYISDDDIPAQQLIHDLGKAGYSLLELFDFLFGRTWKRCDENTQRLWQVLCFFSKPPDEESWAAAAGLDVRKFHYAVEQMRTYALIQPERVEGNLYYLGHQTVVAYGEQHLSENQDFEKEARFRWGKYYIHYLETHLKREQPNSVYWSYLLGRDLEQIKKEWPNILKVLEWSSQAEKKEILIELITRISHFLSRINLPLRIEYGLKAADYANQLERKTLEAFFRIDTLGWALIEVNDLDGALQQIEAGLQILEHLNSDHTDVYDLKVWGLALKSRLFLKANKREKAEAILEKVKDVQTTPIIQHRVLLVRGDLCLLYRNFEEAIQLYEAANEISSIYGGEKTIEAYFHLGVAYVNCDEFEKAIAAFDRILYDKNKANQIELIYFHYGMAQLLLHKGDYTKALKSNLKAINLIDSWEPTISIRKEVEQLNKLIENN</sequence>
<dbReference type="Gene3D" id="1.25.40.10">
    <property type="entry name" value="Tetratricopeptide repeat domain"/>
    <property type="match status" value="1"/>
</dbReference>
<dbReference type="InterPro" id="IPR027417">
    <property type="entry name" value="P-loop_NTPase"/>
</dbReference>
<comment type="caution">
    <text evidence="5">The sequence shown here is derived from an EMBL/GenBank/DDBJ whole genome shotgun (WGS) entry which is preliminary data.</text>
</comment>
<dbReference type="SMART" id="SM00028">
    <property type="entry name" value="TPR"/>
    <property type="match status" value="3"/>
</dbReference>
<feature type="domain" description="AAA+ ATPase" evidence="4">
    <location>
        <begin position="194"/>
        <end position="344"/>
    </location>
</feature>
<dbReference type="OrthoDB" id="2893300at2"/>
<evidence type="ECO:0000256" key="1">
    <source>
        <dbReference type="ARBA" id="ARBA00022737"/>
    </source>
</evidence>
<feature type="repeat" description="TPR" evidence="3">
    <location>
        <begin position="748"/>
        <end position="781"/>
    </location>
</feature>
<evidence type="ECO:0000256" key="2">
    <source>
        <dbReference type="ARBA" id="ARBA00022803"/>
    </source>
</evidence>
<accession>A0A4S4BLA9</accession>
<protein>
    <submittedName>
        <fullName evidence="5">Transcriptional regulator</fullName>
    </submittedName>
</protein>
<dbReference type="PANTHER" id="PTHR10271">
    <property type="entry name" value="INTERFERON-INDUCED PROTEIN WITH TETRATRICOPEPTIDE REPEATS"/>
    <property type="match status" value="1"/>
</dbReference>
<dbReference type="InterPro" id="IPR019734">
    <property type="entry name" value="TPR_rpt"/>
</dbReference>
<dbReference type="Gene3D" id="3.40.50.300">
    <property type="entry name" value="P-loop containing nucleotide triphosphate hydrolases"/>
    <property type="match status" value="1"/>
</dbReference>
<dbReference type="GO" id="GO:0051607">
    <property type="term" value="P:defense response to virus"/>
    <property type="evidence" value="ECO:0007669"/>
    <property type="project" value="TreeGrafter"/>
</dbReference>
<dbReference type="EMBL" id="SSNT01000026">
    <property type="protein sequence ID" value="THF75545.1"/>
    <property type="molecule type" value="Genomic_DNA"/>
</dbReference>
<dbReference type="SMART" id="SM00382">
    <property type="entry name" value="AAA"/>
    <property type="match status" value="1"/>
</dbReference>
<keyword evidence="1" id="KW-0677">Repeat</keyword>